<dbReference type="Proteomes" id="UP000001514">
    <property type="component" value="Unassembled WGS sequence"/>
</dbReference>
<dbReference type="HOGENOM" id="CLU_988324_0_0_1"/>
<accession>D8QVE4</accession>
<gene>
    <name evidence="1" type="ORF">SELMODRAFT_404461</name>
</gene>
<sequence>MDPRHLKSLYRKALALLNLQCYEWSCQLLSDVLGVDEAINHLHERCQKLAIKSQDISSIMADIHGFFRAWSEGEKAPLFPEVADNVCQVEVKKCEDQSKQRGPGLFATTNIKKGELVLTSNSGAFERGNISICNRNAAIGFLDMAMKSPRAYKQIHSLASRAAGNEREVPAMEIFQADWATPENWSSVSTDSSREALEGITVERIFKTVSVASFNPAAPGPGENTRRLLYVRLPEVVWHHGLLLCHPRHPGRGGAWALLHHRRPSLQADEEKDVARDIFRAN</sequence>
<protein>
    <recommendedName>
        <fullName evidence="3">SET domain-containing protein</fullName>
    </recommendedName>
</protein>
<reference evidence="1 2" key="1">
    <citation type="journal article" date="2011" name="Science">
        <title>The Selaginella genome identifies genetic changes associated with the evolution of vascular plants.</title>
        <authorList>
            <person name="Banks J.A."/>
            <person name="Nishiyama T."/>
            <person name="Hasebe M."/>
            <person name="Bowman J.L."/>
            <person name="Gribskov M."/>
            <person name="dePamphilis C."/>
            <person name="Albert V.A."/>
            <person name="Aono N."/>
            <person name="Aoyama T."/>
            <person name="Ambrose B.A."/>
            <person name="Ashton N.W."/>
            <person name="Axtell M.J."/>
            <person name="Barker E."/>
            <person name="Barker M.S."/>
            <person name="Bennetzen J.L."/>
            <person name="Bonawitz N.D."/>
            <person name="Chapple C."/>
            <person name="Cheng C."/>
            <person name="Correa L.G."/>
            <person name="Dacre M."/>
            <person name="DeBarry J."/>
            <person name="Dreyer I."/>
            <person name="Elias M."/>
            <person name="Engstrom E.M."/>
            <person name="Estelle M."/>
            <person name="Feng L."/>
            <person name="Finet C."/>
            <person name="Floyd S.K."/>
            <person name="Frommer W.B."/>
            <person name="Fujita T."/>
            <person name="Gramzow L."/>
            <person name="Gutensohn M."/>
            <person name="Harholt J."/>
            <person name="Hattori M."/>
            <person name="Heyl A."/>
            <person name="Hirai T."/>
            <person name="Hiwatashi Y."/>
            <person name="Ishikawa M."/>
            <person name="Iwata M."/>
            <person name="Karol K.G."/>
            <person name="Koehler B."/>
            <person name="Kolukisaoglu U."/>
            <person name="Kubo M."/>
            <person name="Kurata T."/>
            <person name="Lalonde S."/>
            <person name="Li K."/>
            <person name="Li Y."/>
            <person name="Litt A."/>
            <person name="Lyons E."/>
            <person name="Manning G."/>
            <person name="Maruyama T."/>
            <person name="Michael T.P."/>
            <person name="Mikami K."/>
            <person name="Miyazaki S."/>
            <person name="Morinaga S."/>
            <person name="Murata T."/>
            <person name="Mueller-Roeber B."/>
            <person name="Nelson D.R."/>
            <person name="Obara M."/>
            <person name="Oguri Y."/>
            <person name="Olmstead R.G."/>
            <person name="Onodera N."/>
            <person name="Petersen B.L."/>
            <person name="Pils B."/>
            <person name="Prigge M."/>
            <person name="Rensing S.A."/>
            <person name="Riano-Pachon D.M."/>
            <person name="Roberts A.W."/>
            <person name="Sato Y."/>
            <person name="Scheller H.V."/>
            <person name="Schulz B."/>
            <person name="Schulz C."/>
            <person name="Shakirov E.V."/>
            <person name="Shibagaki N."/>
            <person name="Shinohara N."/>
            <person name="Shippen D.E."/>
            <person name="Soerensen I."/>
            <person name="Sotooka R."/>
            <person name="Sugimoto N."/>
            <person name="Sugita M."/>
            <person name="Sumikawa N."/>
            <person name="Tanurdzic M."/>
            <person name="Theissen G."/>
            <person name="Ulvskov P."/>
            <person name="Wakazuki S."/>
            <person name="Weng J.K."/>
            <person name="Willats W.W."/>
            <person name="Wipf D."/>
            <person name="Wolf P.G."/>
            <person name="Yang L."/>
            <person name="Zimmer A.D."/>
            <person name="Zhu Q."/>
            <person name="Mitros T."/>
            <person name="Hellsten U."/>
            <person name="Loque D."/>
            <person name="Otillar R."/>
            <person name="Salamov A."/>
            <person name="Schmutz J."/>
            <person name="Shapiro H."/>
            <person name="Lindquist E."/>
            <person name="Lucas S."/>
            <person name="Rokhsar D."/>
            <person name="Grigoriev I.V."/>
        </authorList>
    </citation>
    <scope>NUCLEOTIDE SEQUENCE [LARGE SCALE GENOMIC DNA]</scope>
</reference>
<evidence type="ECO:0000313" key="1">
    <source>
        <dbReference type="EMBL" id="EFJ36442.1"/>
    </source>
</evidence>
<dbReference type="EMBL" id="GL377567">
    <property type="protein sequence ID" value="EFJ36442.1"/>
    <property type="molecule type" value="Genomic_DNA"/>
</dbReference>
<name>D8QVE4_SELML</name>
<dbReference type="InParanoid" id="D8QVE4"/>
<dbReference type="PANTHER" id="PTHR47643:SF2">
    <property type="entry name" value="TPR DOMAIN PROTEIN (AFU_ORTHOLOGUE AFUA_5G12710)"/>
    <property type="match status" value="1"/>
</dbReference>
<organism evidence="2">
    <name type="scientific">Selaginella moellendorffii</name>
    <name type="common">Spikemoss</name>
    <dbReference type="NCBI Taxonomy" id="88036"/>
    <lineage>
        <taxon>Eukaryota</taxon>
        <taxon>Viridiplantae</taxon>
        <taxon>Streptophyta</taxon>
        <taxon>Embryophyta</taxon>
        <taxon>Tracheophyta</taxon>
        <taxon>Lycopodiopsida</taxon>
        <taxon>Selaginellales</taxon>
        <taxon>Selaginellaceae</taxon>
        <taxon>Selaginella</taxon>
    </lineage>
</organism>
<proteinExistence type="predicted"/>
<dbReference type="PANTHER" id="PTHR47643">
    <property type="entry name" value="TPR DOMAIN PROTEIN (AFU_ORTHOLOGUE AFUA_5G12710)"/>
    <property type="match status" value="1"/>
</dbReference>
<dbReference type="KEGG" id="smo:SELMODRAFT_404461"/>
<keyword evidence="2" id="KW-1185">Reference proteome</keyword>
<evidence type="ECO:0008006" key="3">
    <source>
        <dbReference type="Google" id="ProtNLM"/>
    </source>
</evidence>
<evidence type="ECO:0000313" key="2">
    <source>
        <dbReference type="Proteomes" id="UP000001514"/>
    </source>
</evidence>
<dbReference type="AlphaFoldDB" id="D8QVE4"/>
<dbReference type="Gramene" id="EFJ36442">
    <property type="protein sequence ID" value="EFJ36442"/>
    <property type="gene ID" value="SELMODRAFT_404461"/>
</dbReference>
<dbReference type="InterPro" id="IPR053209">
    <property type="entry name" value="Gramillin-biosynth_MTr"/>
</dbReference>